<gene>
    <name evidence="1" type="ORF">GPLA_4275</name>
</gene>
<dbReference type="Proteomes" id="UP000006322">
    <property type="component" value="Unassembled WGS sequence"/>
</dbReference>
<keyword evidence="2" id="KW-1185">Reference proteome</keyword>
<sequence>MAFIAIRYSQTIISAQSPFHLAKMVNIEPLMSLRLSKFQT</sequence>
<dbReference type="AlphaFoldDB" id="K6YQZ8"/>
<comment type="caution">
    <text evidence="1">The sequence shown here is derived from an EMBL/GenBank/DDBJ whole genome shotgun (WGS) entry which is preliminary data.</text>
</comment>
<protein>
    <submittedName>
        <fullName evidence="1">Uncharacterized protein</fullName>
    </submittedName>
</protein>
<evidence type="ECO:0000313" key="2">
    <source>
        <dbReference type="Proteomes" id="UP000006322"/>
    </source>
</evidence>
<evidence type="ECO:0000313" key="1">
    <source>
        <dbReference type="EMBL" id="GAC35154.1"/>
    </source>
</evidence>
<reference evidence="2" key="1">
    <citation type="journal article" date="2014" name="Environ. Microbiol.">
        <title>Comparative genomics of the marine bacterial genus Glaciecola reveals the high degree of genomic diversity and genomic characteristic for cold adaptation.</title>
        <authorList>
            <person name="Qin Q.L."/>
            <person name="Xie B.B."/>
            <person name="Yu Y."/>
            <person name="Shu Y.L."/>
            <person name="Rong J.C."/>
            <person name="Zhang Y.J."/>
            <person name="Zhao D.L."/>
            <person name="Chen X.L."/>
            <person name="Zhang X.Y."/>
            <person name="Chen B."/>
            <person name="Zhou B.C."/>
            <person name="Zhang Y.Z."/>
        </authorList>
    </citation>
    <scope>NUCLEOTIDE SEQUENCE [LARGE SCALE GENOMIC DNA]</scope>
    <source>
        <strain evidence="2">LMG 21857</strain>
    </source>
</reference>
<accession>K6YQZ8</accession>
<dbReference type="STRING" id="1129793.GPLA_4275"/>
<name>K6YQZ8_9ALTE</name>
<organism evidence="1 2">
    <name type="scientific">Paraglaciecola polaris LMG 21857</name>
    <dbReference type="NCBI Taxonomy" id="1129793"/>
    <lineage>
        <taxon>Bacteria</taxon>
        <taxon>Pseudomonadati</taxon>
        <taxon>Pseudomonadota</taxon>
        <taxon>Gammaproteobacteria</taxon>
        <taxon>Alteromonadales</taxon>
        <taxon>Alteromonadaceae</taxon>
        <taxon>Paraglaciecola</taxon>
    </lineage>
</organism>
<dbReference type="EMBL" id="BAER01000127">
    <property type="protein sequence ID" value="GAC35154.1"/>
    <property type="molecule type" value="Genomic_DNA"/>
</dbReference>
<proteinExistence type="predicted"/>